<dbReference type="GeneID" id="92875524"/>
<dbReference type="AlphaFoldDB" id="A0A9R0P5A0"/>
<dbReference type="Proteomes" id="UP000006138">
    <property type="component" value="Chromosome"/>
</dbReference>
<evidence type="ECO:0000313" key="3">
    <source>
        <dbReference type="Proteomes" id="UP000006138"/>
    </source>
</evidence>
<name>A0A9R0P5A0_AMYMS</name>
<protein>
    <recommendedName>
        <fullName evidence="1">Effector-associated domain-containing protein</fullName>
    </recommendedName>
</protein>
<dbReference type="InterPro" id="IPR029787">
    <property type="entry name" value="Nucleotide_cyclase"/>
</dbReference>
<organism evidence="2 3">
    <name type="scientific">Amycolatopsis mediterranei (strain S699)</name>
    <name type="common">Nocardia mediterranei</name>
    <dbReference type="NCBI Taxonomy" id="713604"/>
    <lineage>
        <taxon>Bacteria</taxon>
        <taxon>Bacillati</taxon>
        <taxon>Actinomycetota</taxon>
        <taxon>Actinomycetes</taxon>
        <taxon>Pseudonocardiales</taxon>
        <taxon>Pseudonocardiaceae</taxon>
        <taxon>Amycolatopsis</taxon>
    </lineage>
</organism>
<gene>
    <name evidence="2" type="ordered locus">RAM_40600</name>
</gene>
<dbReference type="InterPro" id="IPR045431">
    <property type="entry name" value="EAD2"/>
</dbReference>
<proteinExistence type="predicted"/>
<accession>A0A9R0P5A0</accession>
<dbReference type="KEGG" id="amn:RAM_40600"/>
<evidence type="ECO:0000259" key="1">
    <source>
        <dbReference type="Pfam" id="PF19956"/>
    </source>
</evidence>
<dbReference type="SUPFAM" id="SSF55073">
    <property type="entry name" value="Nucleotide cyclase"/>
    <property type="match status" value="1"/>
</dbReference>
<dbReference type="RefSeq" id="WP_014467705.1">
    <property type="nucleotide sequence ID" value="NC_017186.1"/>
</dbReference>
<sequence length="296" mass="32717">MAVDIAGYNDPKRTTAHRLVVHEGFWKLMRTAFADAGIPWDTLFRENTGDGVMIHLPAEVAKADLVAELPDRMLAELRRYNEVHAEEANVRLRVALHAGEVYQGSHGTVSDANSYAFRLLDATEVKDALKQSKAVLALVVSNTFYQDVVRADPAADASSYHRIPITNKETKTEAWLRLLGGAPVAVRPGLRAVHRTAEPATADRVLELTELLLDIPAVTEESSRRMLLKRLRPEISTVVAYHPQTRLHVLEIAGTCLRYRGGLAELVDVVQLLEPGSAPVRRLIDSVGNWPEESPS</sequence>
<reference evidence="2 3" key="1">
    <citation type="journal article" date="2011" name="J. Bacteriol.">
        <title>Whole genome sequence of the rifamycin B-producing strain Amycolatopsis mediterranei S699.</title>
        <authorList>
            <person name="Verma M."/>
            <person name="Kaur J."/>
            <person name="Kumar M."/>
            <person name="Kumari K."/>
            <person name="Saxena A."/>
            <person name="Anand S."/>
            <person name="Nigam A."/>
            <person name="Ravi V."/>
            <person name="Raghuvanshi S."/>
            <person name="Khurana P."/>
            <person name="Tyagi A.K."/>
            <person name="Khurana J.P."/>
            <person name="Lal R."/>
        </authorList>
    </citation>
    <scope>NUCLEOTIDE SEQUENCE [LARGE SCALE GENOMIC DNA]</scope>
    <source>
        <strain evidence="2 3">S699</strain>
    </source>
</reference>
<dbReference type="Gene3D" id="3.30.70.1230">
    <property type="entry name" value="Nucleotide cyclase"/>
    <property type="match status" value="1"/>
</dbReference>
<feature type="domain" description="Effector-associated" evidence="1">
    <location>
        <begin position="210"/>
        <end position="283"/>
    </location>
</feature>
<dbReference type="EMBL" id="CP002896">
    <property type="protein sequence ID" value="AEK46587.1"/>
    <property type="molecule type" value="Genomic_DNA"/>
</dbReference>
<evidence type="ECO:0000313" key="2">
    <source>
        <dbReference type="EMBL" id="AEK46587.1"/>
    </source>
</evidence>
<dbReference type="Pfam" id="PF19956">
    <property type="entry name" value="EAD2"/>
    <property type="match status" value="1"/>
</dbReference>
<keyword evidence="3" id="KW-1185">Reference proteome</keyword>